<keyword evidence="6" id="KW-1185">Reference proteome</keyword>
<dbReference type="CDD" id="cd01949">
    <property type="entry name" value="GGDEF"/>
    <property type="match status" value="1"/>
</dbReference>
<dbReference type="KEGG" id="aia:AWH56_014410"/>
<sequence>MDKDSNINRFITPTNLVSELRRELEHISLDNTEIKEILDELSDLCYALDHSSIVAVTDKRGIILSVNDTFCQISKYTRDELVGKSHTMLKSGYHSEEFFERMWRTITSGNVWEGEVKNRAKDGSHYWVKTAIFPLTDEHGKPYKYISVRTDITEGKVYEGKVRELLKNDFGQVMQSLDNFVFRLKISQSNQYIFTLIAGKLANELGMIEKEHLHKAVIDIFPKDIYKKLLKPVKETFNGVTNKFELKYNNKYLYVTLSPFFRDGVVKEIVGSVSDITDLKNSELIVEHMAYHDSLTDLPNRRVLDKDLSHLLVDAKELDKQVAVLLIDLDHFKRINDTLGHAVGDYILIMAAHRLQKMNLKQFAQDYSLYHLGGDEFVFVLHNSTENNVQKVCEHIIKVFESPFLYKQADIHLKITIGVSIYPSGGENPEDLVKNCDIALFAAKEKGRNMYLFYNSEMNETLVNKLKIENDLRKALSLGNQLQLYFQPQLDICKNQIVGLEALIRWFHPEKGYIPPLDFIQVAEDSGLIIQLSDWVLKEACAQLRKWQNQGHTNLRVSVNIATKHFQHPGFVSDVTKILAEAQVSPTMLELEITENSLLDSTKSTIDTLKEIYDLGIKIAIDDFGTGYSSLSYLKKFPISTLKIDQTFVYELPENNGDRAIVSSIINLAHNLGLRVIAEGVENKEALHYLQQENCDEMQGYYFSRPLPAEDATALLEKHSTKTCL</sequence>
<protein>
    <submittedName>
        <fullName evidence="5">Sensor domain-containing protein</fullName>
    </submittedName>
</protein>
<dbReference type="PROSITE" id="PS50883">
    <property type="entry name" value="EAL"/>
    <property type="match status" value="1"/>
</dbReference>
<dbReference type="PROSITE" id="PS50887">
    <property type="entry name" value="GGDEF"/>
    <property type="match status" value="1"/>
</dbReference>
<dbReference type="InterPro" id="IPR035965">
    <property type="entry name" value="PAS-like_dom_sf"/>
</dbReference>
<organism evidence="5 6">
    <name type="scientific">Anaerobacillus isosaccharinicus</name>
    <dbReference type="NCBI Taxonomy" id="1532552"/>
    <lineage>
        <taxon>Bacteria</taxon>
        <taxon>Bacillati</taxon>
        <taxon>Bacillota</taxon>
        <taxon>Bacilli</taxon>
        <taxon>Bacillales</taxon>
        <taxon>Bacillaceae</taxon>
        <taxon>Anaerobacillus</taxon>
    </lineage>
</organism>
<dbReference type="InterPro" id="IPR035919">
    <property type="entry name" value="EAL_sf"/>
</dbReference>
<dbReference type="CDD" id="cd00130">
    <property type="entry name" value="PAS"/>
    <property type="match status" value="1"/>
</dbReference>
<dbReference type="PROSITE" id="PS50112">
    <property type="entry name" value="PAS"/>
    <property type="match status" value="1"/>
</dbReference>
<dbReference type="PANTHER" id="PTHR44757">
    <property type="entry name" value="DIGUANYLATE CYCLASE DGCP"/>
    <property type="match status" value="1"/>
</dbReference>
<reference evidence="5 6" key="1">
    <citation type="journal article" date="2017" name="Genome Announc.">
        <title>Draft Genome Sequences of Four Alkaliphilic Bacteria Belonging to the Anaerobacillus Genus.</title>
        <authorList>
            <person name="Bassil N.M."/>
            <person name="Lloyd J.R."/>
        </authorList>
    </citation>
    <scope>NUCLEOTIDE SEQUENCE [LARGE SCALE GENOMIC DNA]</scope>
    <source>
        <strain evidence="5 6">NB2006</strain>
    </source>
</reference>
<dbReference type="Pfam" id="PF00990">
    <property type="entry name" value="GGDEF"/>
    <property type="match status" value="1"/>
</dbReference>
<dbReference type="SUPFAM" id="SSF55073">
    <property type="entry name" value="Nucleotide cyclase"/>
    <property type="match status" value="1"/>
</dbReference>
<dbReference type="SMART" id="SM00052">
    <property type="entry name" value="EAL"/>
    <property type="match status" value="1"/>
</dbReference>
<feature type="domain" description="EAL" evidence="3">
    <location>
        <begin position="465"/>
        <end position="720"/>
    </location>
</feature>
<feature type="domain" description="GGDEF" evidence="4">
    <location>
        <begin position="320"/>
        <end position="456"/>
    </location>
</feature>
<gene>
    <name evidence="5" type="ORF">AWH56_014410</name>
</gene>
<dbReference type="AlphaFoldDB" id="A0A7S7L3V4"/>
<dbReference type="SUPFAM" id="SSF141868">
    <property type="entry name" value="EAL domain-like"/>
    <property type="match status" value="1"/>
</dbReference>
<dbReference type="InterPro" id="IPR043128">
    <property type="entry name" value="Rev_trsase/Diguanyl_cyclase"/>
</dbReference>
<dbReference type="OrthoDB" id="9759607at2"/>
<dbReference type="PROSITE" id="PS50113">
    <property type="entry name" value="PAC"/>
    <property type="match status" value="1"/>
</dbReference>
<dbReference type="SUPFAM" id="SSF55785">
    <property type="entry name" value="PYP-like sensor domain (PAS domain)"/>
    <property type="match status" value="1"/>
</dbReference>
<evidence type="ECO:0000259" key="4">
    <source>
        <dbReference type="PROSITE" id="PS50887"/>
    </source>
</evidence>
<evidence type="ECO:0000313" key="5">
    <source>
        <dbReference type="EMBL" id="QOY33940.1"/>
    </source>
</evidence>
<dbReference type="InterPro" id="IPR029787">
    <property type="entry name" value="Nucleotide_cyclase"/>
</dbReference>
<dbReference type="EMBL" id="CP063356">
    <property type="protein sequence ID" value="QOY33940.1"/>
    <property type="molecule type" value="Genomic_DNA"/>
</dbReference>
<dbReference type="InterPro" id="IPR001610">
    <property type="entry name" value="PAC"/>
</dbReference>
<dbReference type="SMART" id="SM00267">
    <property type="entry name" value="GGDEF"/>
    <property type="match status" value="1"/>
</dbReference>
<feature type="domain" description="PAS" evidence="1">
    <location>
        <begin position="30"/>
        <end position="97"/>
    </location>
</feature>
<dbReference type="Gene3D" id="3.30.450.20">
    <property type="entry name" value="PAS domain"/>
    <property type="match status" value="2"/>
</dbReference>
<dbReference type="Pfam" id="PF13426">
    <property type="entry name" value="PAS_9"/>
    <property type="match status" value="1"/>
</dbReference>
<evidence type="ECO:0000313" key="6">
    <source>
        <dbReference type="Proteomes" id="UP000180175"/>
    </source>
</evidence>
<dbReference type="Proteomes" id="UP000180175">
    <property type="component" value="Chromosome"/>
</dbReference>
<dbReference type="NCBIfam" id="TIGR00229">
    <property type="entry name" value="sensory_box"/>
    <property type="match status" value="1"/>
</dbReference>
<dbReference type="Pfam" id="PF00563">
    <property type="entry name" value="EAL"/>
    <property type="match status" value="1"/>
</dbReference>
<dbReference type="InterPro" id="IPR001633">
    <property type="entry name" value="EAL_dom"/>
</dbReference>
<evidence type="ECO:0000259" key="2">
    <source>
        <dbReference type="PROSITE" id="PS50113"/>
    </source>
</evidence>
<dbReference type="InterPro" id="IPR000014">
    <property type="entry name" value="PAS"/>
</dbReference>
<dbReference type="InterPro" id="IPR000160">
    <property type="entry name" value="GGDEF_dom"/>
</dbReference>
<name>A0A7S7L3V4_9BACI</name>
<reference evidence="5 6" key="2">
    <citation type="journal article" date="2019" name="Int. J. Syst. Evol. Microbiol.">
        <title>Anaerobacillus isosaccharinicus sp. nov., an alkaliphilic bacterium which degrades isosaccharinic acid.</title>
        <authorList>
            <person name="Bassil N.M."/>
            <person name="Lloyd J.R."/>
        </authorList>
    </citation>
    <scope>NUCLEOTIDE SEQUENCE [LARGE SCALE GENOMIC DNA]</scope>
    <source>
        <strain evidence="5 6">NB2006</strain>
    </source>
</reference>
<dbReference type="NCBIfam" id="TIGR00254">
    <property type="entry name" value="GGDEF"/>
    <property type="match status" value="1"/>
</dbReference>
<evidence type="ECO:0000259" key="1">
    <source>
        <dbReference type="PROSITE" id="PS50112"/>
    </source>
</evidence>
<dbReference type="Gene3D" id="3.30.70.270">
    <property type="match status" value="1"/>
</dbReference>
<dbReference type="CDD" id="cd01948">
    <property type="entry name" value="EAL"/>
    <property type="match status" value="1"/>
</dbReference>
<feature type="domain" description="PAC" evidence="2">
    <location>
        <begin position="112"/>
        <end position="164"/>
    </location>
</feature>
<dbReference type="PANTHER" id="PTHR44757:SF2">
    <property type="entry name" value="BIOFILM ARCHITECTURE MAINTENANCE PROTEIN MBAA"/>
    <property type="match status" value="1"/>
</dbReference>
<dbReference type="RefSeq" id="WP_159432449.1">
    <property type="nucleotide sequence ID" value="NZ_CP063356.2"/>
</dbReference>
<proteinExistence type="predicted"/>
<dbReference type="InterPro" id="IPR000700">
    <property type="entry name" value="PAS-assoc_C"/>
</dbReference>
<evidence type="ECO:0000259" key="3">
    <source>
        <dbReference type="PROSITE" id="PS50883"/>
    </source>
</evidence>
<dbReference type="SMART" id="SM00086">
    <property type="entry name" value="PAC"/>
    <property type="match status" value="2"/>
</dbReference>
<dbReference type="InterPro" id="IPR052155">
    <property type="entry name" value="Biofilm_reg_signaling"/>
</dbReference>
<accession>A0A7S7L3V4</accession>
<dbReference type="FunFam" id="3.20.20.450:FF:000001">
    <property type="entry name" value="Cyclic di-GMP phosphodiesterase yahA"/>
    <property type="match status" value="1"/>
</dbReference>
<dbReference type="Gene3D" id="3.20.20.450">
    <property type="entry name" value="EAL domain"/>
    <property type="match status" value="1"/>
</dbReference>